<protein>
    <submittedName>
        <fullName evidence="6">DegT/DnrJ/EryC1/StrS family aminotransferase</fullName>
        <ecNumber evidence="6">2.6.1.-</ecNumber>
    </submittedName>
</protein>
<keyword evidence="6" id="KW-0808">Transferase</keyword>
<keyword evidence="6" id="KW-0032">Aminotransferase</keyword>
<evidence type="ECO:0000256" key="2">
    <source>
        <dbReference type="ARBA" id="ARBA00037999"/>
    </source>
</evidence>
<dbReference type="GO" id="GO:0008483">
    <property type="term" value="F:transaminase activity"/>
    <property type="evidence" value="ECO:0007669"/>
    <property type="project" value="UniProtKB-KW"/>
</dbReference>
<dbReference type="RefSeq" id="WP_348262404.1">
    <property type="nucleotide sequence ID" value="NZ_CP121196.1"/>
</dbReference>
<reference evidence="6" key="1">
    <citation type="submission" date="2023-03" db="EMBL/GenBank/DDBJ databases">
        <title>Edaphobacter sp.</title>
        <authorList>
            <person name="Huber K.J."/>
            <person name="Papendorf J."/>
            <person name="Pilke C."/>
            <person name="Bunk B."/>
            <person name="Sproeer C."/>
            <person name="Pester M."/>
        </authorList>
    </citation>
    <scope>NUCLEOTIDE SEQUENCE</scope>
    <source>
        <strain evidence="6">DSM 110680</strain>
    </source>
</reference>
<evidence type="ECO:0000256" key="1">
    <source>
        <dbReference type="ARBA" id="ARBA00022898"/>
    </source>
</evidence>
<dbReference type="GO" id="GO:0000271">
    <property type="term" value="P:polysaccharide biosynthetic process"/>
    <property type="evidence" value="ECO:0007669"/>
    <property type="project" value="TreeGrafter"/>
</dbReference>
<dbReference type="InterPro" id="IPR015424">
    <property type="entry name" value="PyrdxlP-dep_Trfase"/>
</dbReference>
<dbReference type="PANTHER" id="PTHR30244:SF36">
    <property type="entry name" value="3-OXO-GLUCOSE-6-PHOSPHATE:GLUTAMATE AMINOTRANSFERASE"/>
    <property type="match status" value="1"/>
</dbReference>
<dbReference type="InterPro" id="IPR015421">
    <property type="entry name" value="PyrdxlP-dep_Trfase_major"/>
</dbReference>
<sequence>MKVPLLDLKGQFGTLRNEILSAVTEVLESQICIGGPKVADLEKEIAAISDCKFSVGVSSGTDALLCSLMAIGIGSGDEVITTPFTFFATAGCISRLGAKPVFVDIDPQTYNIDPQLIESAITERTRAIIPVHLYGQMCDMDPIMEIANRHGLFVIEDAAQSITATYKGRKAGSIGTVGCFSFFPSKNLGAAGDAGMIVTNDPALAERMALMRSHGSKPKYYHKFVGGNFRLDPIQAAILLVKLPHLNQWSEARRCHARYYDEQLAGLPLETPFVDPTCYTIYNQYVVRVSKRDELVAHLRALGIGTEIYYPLPMSRQECFQPVVPCSTEWPQADRASSEVLALPIYPELTREMQDYVITSIRSFFGGDSTNARLEAAQSQLV</sequence>
<dbReference type="Gene3D" id="3.90.1150.10">
    <property type="entry name" value="Aspartate Aminotransferase, domain 1"/>
    <property type="match status" value="1"/>
</dbReference>
<dbReference type="Gene3D" id="3.40.640.10">
    <property type="entry name" value="Type I PLP-dependent aspartate aminotransferase-like (Major domain)"/>
    <property type="match status" value="1"/>
</dbReference>
<dbReference type="InterPro" id="IPR000653">
    <property type="entry name" value="DegT/StrS_aminotransferase"/>
</dbReference>
<dbReference type="EMBL" id="CP121196">
    <property type="protein sequence ID" value="XBH17173.1"/>
    <property type="molecule type" value="Genomic_DNA"/>
</dbReference>
<accession>A0AAU7DJB8</accession>
<dbReference type="InterPro" id="IPR015422">
    <property type="entry name" value="PyrdxlP-dep_Trfase_small"/>
</dbReference>
<dbReference type="PANTHER" id="PTHR30244">
    <property type="entry name" value="TRANSAMINASE"/>
    <property type="match status" value="1"/>
</dbReference>
<dbReference type="FunFam" id="3.40.640.10:FF:000089">
    <property type="entry name" value="Aminotransferase, DegT/DnrJ/EryC1/StrS family"/>
    <property type="match status" value="1"/>
</dbReference>
<evidence type="ECO:0000256" key="4">
    <source>
        <dbReference type="PIRSR" id="PIRSR000390-2"/>
    </source>
</evidence>
<name>A0AAU7DJB8_9BACT</name>
<keyword evidence="1 4" id="KW-0663">Pyridoxal phosphate</keyword>
<gene>
    <name evidence="6" type="ORF">P8935_21725</name>
</gene>
<dbReference type="CDD" id="cd00616">
    <property type="entry name" value="AHBA_syn"/>
    <property type="match status" value="1"/>
</dbReference>
<comment type="similarity">
    <text evidence="2 5">Belongs to the DegT/DnrJ/EryC1 family.</text>
</comment>
<evidence type="ECO:0000256" key="5">
    <source>
        <dbReference type="RuleBase" id="RU004508"/>
    </source>
</evidence>
<proteinExistence type="inferred from homology"/>
<evidence type="ECO:0000256" key="3">
    <source>
        <dbReference type="PIRSR" id="PIRSR000390-1"/>
    </source>
</evidence>
<dbReference type="SUPFAM" id="SSF53383">
    <property type="entry name" value="PLP-dependent transferases"/>
    <property type="match status" value="1"/>
</dbReference>
<organism evidence="6">
    <name type="scientific">Telmatobacter sp. DSM 110680</name>
    <dbReference type="NCBI Taxonomy" id="3036704"/>
    <lineage>
        <taxon>Bacteria</taxon>
        <taxon>Pseudomonadati</taxon>
        <taxon>Acidobacteriota</taxon>
        <taxon>Terriglobia</taxon>
        <taxon>Terriglobales</taxon>
        <taxon>Acidobacteriaceae</taxon>
        <taxon>Telmatobacter</taxon>
    </lineage>
</organism>
<dbReference type="GO" id="GO:0030170">
    <property type="term" value="F:pyridoxal phosphate binding"/>
    <property type="evidence" value="ECO:0007669"/>
    <property type="project" value="UniProtKB-ARBA"/>
</dbReference>
<dbReference type="AlphaFoldDB" id="A0AAU7DJB8"/>
<dbReference type="EC" id="2.6.1.-" evidence="6"/>
<feature type="active site" description="Proton acceptor" evidence="3">
    <location>
        <position position="186"/>
    </location>
</feature>
<dbReference type="Pfam" id="PF01041">
    <property type="entry name" value="DegT_DnrJ_EryC1"/>
    <property type="match status" value="1"/>
</dbReference>
<dbReference type="PIRSF" id="PIRSF000390">
    <property type="entry name" value="PLP_StrS"/>
    <property type="match status" value="1"/>
</dbReference>
<evidence type="ECO:0000313" key="6">
    <source>
        <dbReference type="EMBL" id="XBH17173.1"/>
    </source>
</evidence>
<feature type="modified residue" description="N6-(pyridoxal phosphate)lysine" evidence="4">
    <location>
        <position position="186"/>
    </location>
</feature>